<keyword evidence="3" id="KW-1185">Reference proteome</keyword>
<feature type="compositionally biased region" description="Basic and acidic residues" evidence="1">
    <location>
        <begin position="47"/>
        <end position="63"/>
    </location>
</feature>
<accession>A0A562QLN2</accession>
<dbReference type="Proteomes" id="UP000316905">
    <property type="component" value="Unassembled WGS sequence"/>
</dbReference>
<feature type="region of interest" description="Disordered" evidence="1">
    <location>
        <begin position="39"/>
        <end position="63"/>
    </location>
</feature>
<dbReference type="AlphaFoldDB" id="A0A562QLN2"/>
<evidence type="ECO:0000313" key="2">
    <source>
        <dbReference type="EMBL" id="TWI57629.1"/>
    </source>
</evidence>
<proteinExistence type="predicted"/>
<gene>
    <name evidence="2" type="ORF">IQ22_00846</name>
</gene>
<dbReference type="RefSeq" id="WP_145138466.1">
    <property type="nucleotide sequence ID" value="NZ_VLKY01000002.1"/>
</dbReference>
<reference evidence="2 3" key="1">
    <citation type="journal article" date="2015" name="Stand. Genomic Sci.">
        <title>Genomic Encyclopedia of Bacterial and Archaeal Type Strains, Phase III: the genomes of soil and plant-associated and newly described type strains.</title>
        <authorList>
            <person name="Whitman W.B."/>
            <person name="Woyke T."/>
            <person name="Klenk H.P."/>
            <person name="Zhou Y."/>
            <person name="Lilburn T.G."/>
            <person name="Beck B.J."/>
            <person name="De Vos P."/>
            <person name="Vandamme P."/>
            <person name="Eisen J.A."/>
            <person name="Garrity G."/>
            <person name="Hugenholtz P."/>
            <person name="Kyrpides N.C."/>
        </authorList>
    </citation>
    <scope>NUCLEOTIDE SEQUENCE [LARGE SCALE GENOMIC DNA]</scope>
    <source>
        <strain evidence="2 3">CGMCC 1.6858</strain>
    </source>
</reference>
<dbReference type="EMBL" id="VLKY01000002">
    <property type="protein sequence ID" value="TWI57629.1"/>
    <property type="molecule type" value="Genomic_DNA"/>
</dbReference>
<organism evidence="2 3">
    <name type="scientific">Pseudomonas duriflava</name>
    <dbReference type="NCBI Taxonomy" id="459528"/>
    <lineage>
        <taxon>Bacteria</taxon>
        <taxon>Pseudomonadati</taxon>
        <taxon>Pseudomonadota</taxon>
        <taxon>Gammaproteobacteria</taxon>
        <taxon>Pseudomonadales</taxon>
        <taxon>Pseudomonadaceae</taxon>
        <taxon>Pseudomonas</taxon>
    </lineage>
</organism>
<evidence type="ECO:0000313" key="3">
    <source>
        <dbReference type="Proteomes" id="UP000316905"/>
    </source>
</evidence>
<name>A0A562QLN2_9PSED</name>
<comment type="caution">
    <text evidence="2">The sequence shown here is derived from an EMBL/GenBank/DDBJ whole genome shotgun (WGS) entry which is preliminary data.</text>
</comment>
<protein>
    <submittedName>
        <fullName evidence="2">Uncharacterized protein</fullName>
    </submittedName>
</protein>
<sequence length="63" mass="7167">MITVIPAYTCRVANYQSLIAANEIWCADQAPLNDLDEAEDELDDLDPESRNLPVEDRKKLMDD</sequence>
<evidence type="ECO:0000256" key="1">
    <source>
        <dbReference type="SAM" id="MobiDB-lite"/>
    </source>
</evidence>